<evidence type="ECO:0000313" key="12">
    <source>
        <dbReference type="Proteomes" id="UP000261011"/>
    </source>
</evidence>
<dbReference type="GO" id="GO:0005886">
    <property type="term" value="C:plasma membrane"/>
    <property type="evidence" value="ECO:0007669"/>
    <property type="project" value="UniProtKB-SubCell"/>
</dbReference>
<sequence length="463" mass="50786">MRISDRFIMALRNLWRRKSRTILTILSVVIGSTSIILMLAFAQGISNSQKEMIGSFQGLTTINVMDGSGKDNLNIDDRIINELKRVDHVKAVVPSKNIYVDFKIADTEDYGMEGSINVIPDDILSLISQDDLEWGSVPSPSDDDKVLLSSNVSANKITPMSEGMSMEPVDDFDYQAHKYFLRLGWQDESEDDGVNFGNEENIQNPENTVSKEDKNKPKSIDVPIELAGKLSNSSFLDGWGSYISESTYKKLKEEDKKLASPSLNQNFDEKGNPIEEPNDKIKFDNLQVIVDDTKNVALTEKAIRELGYQTNSMAEASKEVENSTRNIMLILGGIGSIAFIVSAIGIINTMLMSIYERQKEIGVMKVIGASVSDIQTMFLIESGFIGFFGGILGLLISLLAGKIINGAFAGMNDMGIDTSKIIIIPVWLALVGVGFSALVGVLAGYLPARRATKLSAIDALRSN</sequence>
<feature type="compositionally biased region" description="Polar residues" evidence="7">
    <location>
        <begin position="198"/>
        <end position="208"/>
    </location>
</feature>
<evidence type="ECO:0000259" key="10">
    <source>
        <dbReference type="Pfam" id="PF12704"/>
    </source>
</evidence>
<evidence type="ECO:0000256" key="2">
    <source>
        <dbReference type="ARBA" id="ARBA00022475"/>
    </source>
</evidence>
<feature type="compositionally biased region" description="Basic and acidic residues" evidence="7">
    <location>
        <begin position="267"/>
        <end position="278"/>
    </location>
</feature>
<dbReference type="RefSeq" id="WP_117521880.1">
    <property type="nucleotide sequence ID" value="NZ_AP031484.1"/>
</dbReference>
<dbReference type="Pfam" id="PF12704">
    <property type="entry name" value="MacB_PCD"/>
    <property type="match status" value="1"/>
</dbReference>
<keyword evidence="3 8" id="KW-0812">Transmembrane</keyword>
<evidence type="ECO:0000256" key="5">
    <source>
        <dbReference type="ARBA" id="ARBA00023136"/>
    </source>
</evidence>
<dbReference type="OrthoDB" id="9770099at2"/>
<dbReference type="PANTHER" id="PTHR30572">
    <property type="entry name" value="MEMBRANE COMPONENT OF TRANSPORTER-RELATED"/>
    <property type="match status" value="1"/>
</dbReference>
<keyword evidence="4 8" id="KW-1133">Transmembrane helix</keyword>
<keyword evidence="5 8" id="KW-0472">Membrane</keyword>
<feature type="transmembrane region" description="Helical" evidence="8">
    <location>
        <begin position="327"/>
        <end position="355"/>
    </location>
</feature>
<dbReference type="PANTHER" id="PTHR30572:SF4">
    <property type="entry name" value="ABC TRANSPORTER PERMEASE YTRF"/>
    <property type="match status" value="1"/>
</dbReference>
<dbReference type="Pfam" id="PF02687">
    <property type="entry name" value="FtsX"/>
    <property type="match status" value="1"/>
</dbReference>
<organism evidence="11 12">
    <name type="scientific">Anaerococcus nagyae</name>
    <dbReference type="NCBI Taxonomy" id="1755241"/>
    <lineage>
        <taxon>Bacteria</taxon>
        <taxon>Bacillati</taxon>
        <taxon>Bacillota</taxon>
        <taxon>Tissierellia</taxon>
        <taxon>Tissierellales</taxon>
        <taxon>Peptoniphilaceae</taxon>
        <taxon>Anaerococcus</taxon>
    </lineage>
</organism>
<comment type="caution">
    <text evidence="11">The sequence shown here is derived from an EMBL/GenBank/DDBJ whole genome shotgun (WGS) entry which is preliminary data.</text>
</comment>
<gene>
    <name evidence="11" type="ORF">DXA39_06335</name>
</gene>
<dbReference type="EMBL" id="QVEU01000004">
    <property type="protein sequence ID" value="RGB75936.1"/>
    <property type="molecule type" value="Genomic_DNA"/>
</dbReference>
<accession>A0A3E2THR6</accession>
<feature type="transmembrane region" description="Helical" evidence="8">
    <location>
        <begin position="376"/>
        <end position="401"/>
    </location>
</feature>
<feature type="domain" description="MacB-like periplasmic core" evidence="10">
    <location>
        <begin position="21"/>
        <end position="125"/>
    </location>
</feature>
<evidence type="ECO:0000256" key="4">
    <source>
        <dbReference type="ARBA" id="ARBA00022989"/>
    </source>
</evidence>
<dbReference type="AlphaFoldDB" id="A0A3E2THR6"/>
<dbReference type="InterPro" id="IPR025857">
    <property type="entry name" value="MacB_PCD"/>
</dbReference>
<keyword evidence="2" id="KW-1003">Cell membrane</keyword>
<feature type="region of interest" description="Disordered" evidence="7">
    <location>
        <begin position="191"/>
        <end position="216"/>
    </location>
</feature>
<evidence type="ECO:0000256" key="8">
    <source>
        <dbReference type="SAM" id="Phobius"/>
    </source>
</evidence>
<comment type="similarity">
    <text evidence="6">Belongs to the ABC-4 integral membrane protein family.</text>
</comment>
<evidence type="ECO:0000256" key="6">
    <source>
        <dbReference type="ARBA" id="ARBA00038076"/>
    </source>
</evidence>
<keyword evidence="12" id="KW-1185">Reference proteome</keyword>
<dbReference type="GO" id="GO:0022857">
    <property type="term" value="F:transmembrane transporter activity"/>
    <property type="evidence" value="ECO:0007669"/>
    <property type="project" value="TreeGrafter"/>
</dbReference>
<evidence type="ECO:0000256" key="1">
    <source>
        <dbReference type="ARBA" id="ARBA00004651"/>
    </source>
</evidence>
<protein>
    <submittedName>
        <fullName evidence="11">ABC transporter permease</fullName>
    </submittedName>
</protein>
<reference evidence="11 12" key="1">
    <citation type="submission" date="2018-08" db="EMBL/GenBank/DDBJ databases">
        <title>A genome reference for cultivated species of the human gut microbiota.</title>
        <authorList>
            <person name="Zou Y."/>
            <person name="Xue W."/>
            <person name="Luo G."/>
        </authorList>
    </citation>
    <scope>NUCLEOTIDE SEQUENCE [LARGE SCALE GENOMIC DNA]</scope>
    <source>
        <strain evidence="11 12">OF01-3</strain>
    </source>
</reference>
<evidence type="ECO:0000256" key="3">
    <source>
        <dbReference type="ARBA" id="ARBA00022692"/>
    </source>
</evidence>
<name>A0A3E2THR6_9FIRM</name>
<dbReference type="Proteomes" id="UP000261011">
    <property type="component" value="Unassembled WGS sequence"/>
</dbReference>
<comment type="subcellular location">
    <subcellularLocation>
        <location evidence="1">Cell membrane</location>
        <topology evidence="1">Multi-pass membrane protein</topology>
    </subcellularLocation>
</comment>
<feature type="transmembrane region" description="Helical" evidence="8">
    <location>
        <begin position="21"/>
        <end position="42"/>
    </location>
</feature>
<evidence type="ECO:0000313" key="11">
    <source>
        <dbReference type="EMBL" id="RGB75936.1"/>
    </source>
</evidence>
<proteinExistence type="inferred from homology"/>
<dbReference type="InterPro" id="IPR050250">
    <property type="entry name" value="Macrolide_Exporter_MacB"/>
</dbReference>
<evidence type="ECO:0000256" key="7">
    <source>
        <dbReference type="SAM" id="MobiDB-lite"/>
    </source>
</evidence>
<feature type="transmembrane region" description="Helical" evidence="8">
    <location>
        <begin position="421"/>
        <end position="446"/>
    </location>
</feature>
<evidence type="ECO:0000259" key="9">
    <source>
        <dbReference type="Pfam" id="PF02687"/>
    </source>
</evidence>
<dbReference type="InterPro" id="IPR003838">
    <property type="entry name" value="ABC3_permease_C"/>
</dbReference>
<feature type="domain" description="ABC3 transporter permease C-terminal" evidence="9">
    <location>
        <begin position="334"/>
        <end position="455"/>
    </location>
</feature>
<feature type="region of interest" description="Disordered" evidence="7">
    <location>
        <begin position="259"/>
        <end position="278"/>
    </location>
</feature>